<feature type="transmembrane region" description="Helical" evidence="1">
    <location>
        <begin position="41"/>
        <end position="59"/>
    </location>
</feature>
<dbReference type="InterPro" id="IPR058342">
    <property type="entry name" value="DUF8029"/>
</dbReference>
<dbReference type="AlphaFoldDB" id="A0A830GR76"/>
<organism evidence="2 3">
    <name type="scientific">Haloarcula pellucida</name>
    <dbReference type="NCBI Taxonomy" id="1427151"/>
    <lineage>
        <taxon>Archaea</taxon>
        <taxon>Methanobacteriati</taxon>
        <taxon>Methanobacteriota</taxon>
        <taxon>Stenosarchaea group</taxon>
        <taxon>Halobacteria</taxon>
        <taxon>Halobacteriales</taxon>
        <taxon>Haloarculaceae</taxon>
        <taxon>Haloarcula</taxon>
    </lineage>
</organism>
<evidence type="ECO:0008006" key="4">
    <source>
        <dbReference type="Google" id="ProtNLM"/>
    </source>
</evidence>
<dbReference type="Pfam" id="PF26072">
    <property type="entry name" value="DUF8029"/>
    <property type="match status" value="1"/>
</dbReference>
<evidence type="ECO:0000256" key="1">
    <source>
        <dbReference type="SAM" id="Phobius"/>
    </source>
</evidence>
<gene>
    <name evidence="2" type="ORF">GCM10009030_27280</name>
</gene>
<sequence>MFSLLQLGSLGSPPSLLVGLVLVALVLLVGRFVLKVAWRLVLLAIVAVTVLWILGMLGIQTI</sequence>
<keyword evidence="3" id="KW-1185">Reference proteome</keyword>
<evidence type="ECO:0000313" key="3">
    <source>
        <dbReference type="Proteomes" id="UP000605784"/>
    </source>
</evidence>
<dbReference type="RefSeq" id="WP_188998830.1">
    <property type="nucleotide sequence ID" value="NZ_BMOU01000004.1"/>
</dbReference>
<reference evidence="2" key="2">
    <citation type="submission" date="2020-09" db="EMBL/GenBank/DDBJ databases">
        <authorList>
            <person name="Sun Q."/>
            <person name="Ohkuma M."/>
        </authorList>
    </citation>
    <scope>NUCLEOTIDE SEQUENCE</scope>
    <source>
        <strain evidence="2">JCM 17820</strain>
    </source>
</reference>
<keyword evidence="1" id="KW-1133">Transmembrane helix</keyword>
<comment type="caution">
    <text evidence="2">The sequence shown here is derived from an EMBL/GenBank/DDBJ whole genome shotgun (WGS) entry which is preliminary data.</text>
</comment>
<keyword evidence="1" id="KW-0472">Membrane</keyword>
<evidence type="ECO:0000313" key="2">
    <source>
        <dbReference type="EMBL" id="GGN97732.1"/>
    </source>
</evidence>
<reference evidence="2" key="1">
    <citation type="journal article" date="2014" name="Int. J. Syst. Evol. Microbiol.">
        <title>Complete genome sequence of Corynebacterium casei LMG S-19264T (=DSM 44701T), isolated from a smear-ripened cheese.</title>
        <authorList>
            <consortium name="US DOE Joint Genome Institute (JGI-PGF)"/>
            <person name="Walter F."/>
            <person name="Albersmeier A."/>
            <person name="Kalinowski J."/>
            <person name="Ruckert C."/>
        </authorList>
    </citation>
    <scope>NUCLEOTIDE SEQUENCE</scope>
    <source>
        <strain evidence="2">JCM 17820</strain>
    </source>
</reference>
<feature type="transmembrane region" description="Helical" evidence="1">
    <location>
        <begin position="15"/>
        <end position="34"/>
    </location>
</feature>
<name>A0A830GR76_9EURY</name>
<dbReference type="Proteomes" id="UP000605784">
    <property type="component" value="Unassembled WGS sequence"/>
</dbReference>
<dbReference type="EMBL" id="BMOU01000004">
    <property type="protein sequence ID" value="GGN97732.1"/>
    <property type="molecule type" value="Genomic_DNA"/>
</dbReference>
<accession>A0A830GR76</accession>
<keyword evidence="1" id="KW-0812">Transmembrane</keyword>
<protein>
    <recommendedName>
        <fullName evidence="4">Major facilitator superfamily (MFS) profile domain-containing protein</fullName>
    </recommendedName>
</protein>
<proteinExistence type="predicted"/>